<organism evidence="3 4">
    <name type="scientific">Estrella lausannensis</name>
    <dbReference type="NCBI Taxonomy" id="483423"/>
    <lineage>
        <taxon>Bacteria</taxon>
        <taxon>Pseudomonadati</taxon>
        <taxon>Chlamydiota</taxon>
        <taxon>Chlamydiia</taxon>
        <taxon>Parachlamydiales</taxon>
        <taxon>Candidatus Criblamydiaceae</taxon>
        <taxon>Estrella</taxon>
    </lineage>
</organism>
<keyword evidence="2" id="KW-0808">Transferase</keyword>
<dbReference type="Gene3D" id="3.90.1200.10">
    <property type="match status" value="1"/>
</dbReference>
<comment type="similarity">
    <text evidence="1 2">Belongs to the fructosamine kinase family.</text>
</comment>
<dbReference type="PANTHER" id="PTHR12149">
    <property type="entry name" value="FRUCTOSAMINE 3 KINASE-RELATED PROTEIN"/>
    <property type="match status" value="1"/>
</dbReference>
<gene>
    <name evidence="3" type="ORF">ELAC_0011</name>
</gene>
<name>A0A0H5E2G1_9BACT</name>
<dbReference type="EMBL" id="CWGJ01000001">
    <property type="protein sequence ID" value="CRX37375.1"/>
    <property type="molecule type" value="Genomic_DNA"/>
</dbReference>
<dbReference type="GO" id="GO:0016301">
    <property type="term" value="F:kinase activity"/>
    <property type="evidence" value="ECO:0007669"/>
    <property type="project" value="UniProtKB-UniRule"/>
</dbReference>
<dbReference type="OrthoDB" id="5291879at2"/>
<evidence type="ECO:0000313" key="4">
    <source>
        <dbReference type="Proteomes" id="UP000220251"/>
    </source>
</evidence>
<evidence type="ECO:0000256" key="1">
    <source>
        <dbReference type="ARBA" id="ARBA00009460"/>
    </source>
</evidence>
<evidence type="ECO:0000256" key="2">
    <source>
        <dbReference type="PIRNR" id="PIRNR006221"/>
    </source>
</evidence>
<dbReference type="PANTHER" id="PTHR12149:SF8">
    <property type="entry name" value="PROTEIN-RIBULOSAMINE 3-KINASE"/>
    <property type="match status" value="1"/>
</dbReference>
<dbReference type="PIRSF" id="PIRSF006221">
    <property type="entry name" value="Ketosamine-3-kinase"/>
    <property type="match status" value="1"/>
</dbReference>
<dbReference type="Proteomes" id="UP000220251">
    <property type="component" value="Unassembled WGS sequence"/>
</dbReference>
<dbReference type="SUPFAM" id="SSF56112">
    <property type="entry name" value="Protein kinase-like (PK-like)"/>
    <property type="match status" value="1"/>
</dbReference>
<evidence type="ECO:0000313" key="3">
    <source>
        <dbReference type="EMBL" id="CRX37375.1"/>
    </source>
</evidence>
<proteinExistence type="inferred from homology"/>
<keyword evidence="4" id="KW-1185">Reference proteome</keyword>
<dbReference type="AlphaFoldDB" id="A0A0H5E2G1"/>
<dbReference type="InterPro" id="IPR011009">
    <property type="entry name" value="Kinase-like_dom_sf"/>
</dbReference>
<dbReference type="InterPro" id="IPR016477">
    <property type="entry name" value="Fructo-/Ketosamine-3-kinase"/>
</dbReference>
<keyword evidence="2 3" id="KW-0418">Kinase</keyword>
<dbReference type="Gene3D" id="3.30.200.20">
    <property type="entry name" value="Phosphorylase Kinase, domain 1"/>
    <property type="match status" value="1"/>
</dbReference>
<protein>
    <submittedName>
        <fullName evidence="3">Fructosamine kinase family protein</fullName>
    </submittedName>
</protein>
<dbReference type="Pfam" id="PF03881">
    <property type="entry name" value="Fructosamin_kin"/>
    <property type="match status" value="1"/>
</dbReference>
<reference evidence="4" key="1">
    <citation type="submission" date="2015-06" db="EMBL/GenBank/DDBJ databases">
        <authorList>
            <person name="Bertelli C."/>
        </authorList>
    </citation>
    <scope>NUCLEOTIDE SEQUENCE [LARGE SCALE GENOMIC DNA]</scope>
    <source>
        <strain evidence="4">CRIB-30</strain>
    </source>
</reference>
<accession>A0A0H5E2G1</accession>
<dbReference type="RefSeq" id="WP_098037234.1">
    <property type="nucleotide sequence ID" value="NZ_CWGJ01000001.1"/>
</dbReference>
<sequence>MITQAILKALRKKIGCASIGDPVVFGKNVLNQCFQYETDKGRFFVKVSSSGDIDAIAAEAKALEMIDESGTLRSPRPQYFGYYENQVFLIMEYLELLPHTPESIELLGRNLALMHQQKTHEVFGFPLDNLLGATVQPNSFNNSWTAFFVEKRLRYQLKINEDKYGDKELRSLGEKAVESVETILSKIEATACLLHGDLWSGNTARDTEGMPVVFDPASYYGHSEADLSITTMFGGFPPRFYEAYHEIIPKESGFEERQRIYRLYHTLNHYYQFGDSYRGECINLIKAIHA</sequence>